<dbReference type="InterPro" id="IPR002104">
    <property type="entry name" value="Integrase_catalytic"/>
</dbReference>
<dbReference type="PROSITE" id="PS51898">
    <property type="entry name" value="TYR_RECOMBINASE"/>
    <property type="match status" value="1"/>
</dbReference>
<evidence type="ECO:0000313" key="3">
    <source>
        <dbReference type="EMBL" id="MBT9809732.1"/>
    </source>
</evidence>
<dbReference type="SUPFAM" id="SSF56349">
    <property type="entry name" value="DNA breaking-rejoining enzymes"/>
    <property type="match status" value="1"/>
</dbReference>
<dbReference type="EMBL" id="WQPS01000010">
    <property type="protein sequence ID" value="MBT9809732.1"/>
    <property type="molecule type" value="Genomic_DNA"/>
</dbReference>
<evidence type="ECO:0000259" key="2">
    <source>
        <dbReference type="PROSITE" id="PS51898"/>
    </source>
</evidence>
<dbReference type="GO" id="GO:0015074">
    <property type="term" value="P:DNA integration"/>
    <property type="evidence" value="ECO:0007669"/>
    <property type="project" value="InterPro"/>
</dbReference>
<dbReference type="AlphaFoldDB" id="A0AA41FDX5"/>
<name>A0AA41FDX5_9FIRM</name>
<dbReference type="CDD" id="cd00397">
    <property type="entry name" value="DNA_BRE_C"/>
    <property type="match status" value="1"/>
</dbReference>
<dbReference type="Pfam" id="PF00589">
    <property type="entry name" value="Phage_integrase"/>
    <property type="match status" value="1"/>
</dbReference>
<dbReference type="InterPro" id="IPR013762">
    <property type="entry name" value="Integrase-like_cat_sf"/>
</dbReference>
<dbReference type="InterPro" id="IPR011010">
    <property type="entry name" value="DNA_brk_join_enz"/>
</dbReference>
<dbReference type="GO" id="GO:0006310">
    <property type="term" value="P:DNA recombination"/>
    <property type="evidence" value="ECO:0007669"/>
    <property type="project" value="UniProtKB-KW"/>
</dbReference>
<sequence length="759" mass="89165">MRLWPTLHTSAIVKRMVAVMIKITQRITASAVWDIEGTEVRLPYRKEYPEPVMRKKIEDYRSVLERRTYEQDNTGLCEAFTVFGGIAFVAIGLSCREAFLRCFSYYAMQFAREWADGEKCLKSKYIGYEHVFAKMLQNEVIRIYYDFRYILDQANGGDFCLMNEAAFAEHWILVMLPLMKSGLSLSEVSKRVGDVRVSRYLMQIPDQTLAYLKDIAGSYTQRRELISLTKMNNFILGNDSRTGFAGAEPDFLKLLKQITEEETEIQRTRFIKENSKEMSLHKDVWILYQRHGTGLKLLTVDFRKVNQPSFRKEIKCFLKMRFSGHIRASDRSHLSIFDAVNRICEMNDCIRYFSDIDHIDVKKLQLSLEQEMDQSKIMTMFSACRTLYHYLCSDENDSKLPKPHSNPFESLHFVNAKKYHKNTPYIPDKVIEELSDRLEELDETDRLVFQIFSETGMRAKEVAFLEEDCLETARYDGAVKLKYIPYKTLKARRRNGIGEYHSVYISAELAEKIKKQITASEELRREHTLSYIFLHQKKGYKVAMLNVEYFIMKINKLIHKYDICDDSGELWNFTSRQCRKTLVVNMIENGATTMELVYQLGHLNQSTVMQYYAEVKSAKLAEMNTKFFKEQFHLLLSKEQLTTFSEEERRLLYVDFRLGKRRVEFGFCTRKLCDGACKIHSRSVHCANCPHLCTGIKYLPFWRELLQDQEARVQEMIKGYQRAEIADYEEYIEYRQEKQLLAVYRNTVEMIEKSGGDCL</sequence>
<evidence type="ECO:0000313" key="4">
    <source>
        <dbReference type="Proteomes" id="UP000708338"/>
    </source>
</evidence>
<gene>
    <name evidence="3" type="ORF">GPL26_08780</name>
</gene>
<dbReference type="Proteomes" id="UP000708338">
    <property type="component" value="Unassembled WGS sequence"/>
</dbReference>
<dbReference type="GO" id="GO:0003677">
    <property type="term" value="F:DNA binding"/>
    <property type="evidence" value="ECO:0007669"/>
    <property type="project" value="InterPro"/>
</dbReference>
<dbReference type="Gene3D" id="1.10.443.10">
    <property type="entry name" value="Intergrase catalytic core"/>
    <property type="match status" value="1"/>
</dbReference>
<comment type="caution">
    <text evidence="3">The sequence shown here is derived from an EMBL/GenBank/DDBJ whole genome shotgun (WGS) entry which is preliminary data.</text>
</comment>
<keyword evidence="1" id="KW-0233">DNA recombination</keyword>
<accession>A0AA41FDX5</accession>
<evidence type="ECO:0000256" key="1">
    <source>
        <dbReference type="ARBA" id="ARBA00023172"/>
    </source>
</evidence>
<reference evidence="3" key="1">
    <citation type="journal article" date="2021" name="Gut Microbes">
        <title>A synthetic consortium of 100 gut commensals modulates the composition and function in a colon model of the microbiome of elderly subjects.</title>
        <authorList>
            <person name="Perez M."/>
            <person name="Ntemiri A."/>
            <person name="Tan H."/>
            <person name="Harris H.M.B."/>
            <person name="Roager H.M."/>
            <person name="Ribiere C."/>
            <person name="O'Toole P.W."/>
        </authorList>
    </citation>
    <scope>NUCLEOTIDE SEQUENCE</scope>
    <source>
        <strain evidence="3">MCC335</strain>
    </source>
</reference>
<proteinExistence type="predicted"/>
<organism evidence="3 4">
    <name type="scientific">Enterocloster citroniae</name>
    <dbReference type="NCBI Taxonomy" id="358743"/>
    <lineage>
        <taxon>Bacteria</taxon>
        <taxon>Bacillati</taxon>
        <taxon>Bacillota</taxon>
        <taxon>Clostridia</taxon>
        <taxon>Lachnospirales</taxon>
        <taxon>Lachnospiraceae</taxon>
        <taxon>Enterocloster</taxon>
    </lineage>
</organism>
<protein>
    <submittedName>
        <fullName evidence="3">Tyrosine-type recombinase/integrase</fullName>
    </submittedName>
</protein>
<feature type="domain" description="Tyr recombinase" evidence="2">
    <location>
        <begin position="421"/>
        <end position="625"/>
    </location>
</feature>